<name>A0ACC3S664_9PEZI</name>
<accession>A0ACC3S664</accession>
<protein>
    <submittedName>
        <fullName evidence="1">Uncharacterized protein</fullName>
    </submittedName>
</protein>
<evidence type="ECO:0000313" key="1">
    <source>
        <dbReference type="EMBL" id="KAK8196064.1"/>
    </source>
</evidence>
<evidence type="ECO:0000313" key="2">
    <source>
        <dbReference type="Proteomes" id="UP001320706"/>
    </source>
</evidence>
<comment type="caution">
    <text evidence="1">The sequence shown here is derived from an EMBL/GenBank/DDBJ whole genome shotgun (WGS) entry which is preliminary data.</text>
</comment>
<keyword evidence="2" id="KW-1185">Reference proteome</keyword>
<proteinExistence type="predicted"/>
<organism evidence="1 2">
    <name type="scientific">Zalaria obscura</name>
    <dbReference type="NCBI Taxonomy" id="2024903"/>
    <lineage>
        <taxon>Eukaryota</taxon>
        <taxon>Fungi</taxon>
        <taxon>Dikarya</taxon>
        <taxon>Ascomycota</taxon>
        <taxon>Pezizomycotina</taxon>
        <taxon>Dothideomycetes</taxon>
        <taxon>Dothideomycetidae</taxon>
        <taxon>Dothideales</taxon>
        <taxon>Zalariaceae</taxon>
        <taxon>Zalaria</taxon>
    </lineage>
</organism>
<dbReference type="Proteomes" id="UP001320706">
    <property type="component" value="Unassembled WGS sequence"/>
</dbReference>
<gene>
    <name evidence="1" type="ORF">M8818_007216</name>
</gene>
<reference evidence="1" key="1">
    <citation type="submission" date="2024-02" db="EMBL/GenBank/DDBJ databases">
        <title>Metagenome Assembled Genome of Zalaria obscura JY119.</title>
        <authorList>
            <person name="Vighnesh L."/>
            <person name="Jagadeeshwari U."/>
            <person name="Venkata Ramana C."/>
            <person name="Sasikala C."/>
        </authorList>
    </citation>
    <scope>NUCLEOTIDE SEQUENCE</scope>
    <source>
        <strain evidence="1">JY119</strain>
    </source>
</reference>
<dbReference type="EMBL" id="JAMKPW020000042">
    <property type="protein sequence ID" value="KAK8196064.1"/>
    <property type="molecule type" value="Genomic_DNA"/>
</dbReference>
<sequence length="252" mass="28830">MLDTALGREGPPFPFMRLPSELRYTVYKLLLSYRAQDAPSVRLPLILEDRSLDVLVTNNLARIPFNDPYLLMRCGSMQTKLAILSVSKHIYQEALPYFYNSNRFHFETLWCLRQFLTGIGPERCGYLDQISVRYTVQMDQDASGAFKALTTCERLRSLRILNFDEAYYLDSRSSRLPSLRGRCNSPNDIPGISQLSQLRGIKDLSFSSPPCPQLEAFLRPLITRPHEASTDKGEEDKPVTKRKKVSTRKSGK</sequence>